<proteinExistence type="predicted"/>
<dbReference type="EMBL" id="HM004124">
    <property type="protein sequence ID" value="ADG59948.1"/>
    <property type="molecule type" value="Genomic_DNA"/>
</dbReference>
<dbReference type="Proteomes" id="UP000008731">
    <property type="component" value="Segment"/>
</dbReference>
<protein>
    <submittedName>
        <fullName evidence="1">Uncharacterized protein</fullName>
    </submittedName>
</protein>
<sequence length="130" mass="14996">MKGQEIANMLAIWNVPTSIRTGYRQFKHTSLRSKSTIFGDLKQTAVFVRKRSLPIFGDFYHLVSLTVEHPTEGIIYNIKLTKPPITEDDIDWDPENIPASEFHFGNLMSYSKLIAKSEKLKQDNKVVWAR</sequence>
<evidence type="ECO:0000313" key="2">
    <source>
        <dbReference type="Proteomes" id="UP000008731"/>
    </source>
</evidence>
<dbReference type="RefSeq" id="YP_004010185.1">
    <property type="nucleotide sequence ID" value="NC_014663.1"/>
</dbReference>
<organism evidence="1 2">
    <name type="scientific">Acinetobacter phage Acj9</name>
    <dbReference type="NCBI Taxonomy" id="760939"/>
    <lineage>
        <taxon>Viruses</taxon>
        <taxon>Duplodnaviria</taxon>
        <taxon>Heunggongvirae</taxon>
        <taxon>Uroviricota</taxon>
        <taxon>Caudoviricetes</taxon>
        <taxon>Pantevenvirales</taxon>
        <taxon>Straboviridae</taxon>
        <taxon>Twarogvirinae</taxon>
        <taxon>Acajnonavirus</taxon>
        <taxon>Acajnonavirus acj9</taxon>
    </lineage>
</organism>
<evidence type="ECO:0000313" key="1">
    <source>
        <dbReference type="EMBL" id="ADG59948.1"/>
    </source>
</evidence>
<keyword evidence="2" id="KW-1185">Reference proteome</keyword>
<name>E5EPI2_9CAUD</name>
<gene>
    <name evidence="1" type="ORF">Acj9p048</name>
</gene>
<dbReference type="GeneID" id="9926482"/>
<reference evidence="1 2" key="1">
    <citation type="journal article" date="2010" name="Virol. J.">
        <title>Genomes of the T4-related bacteriophages as windows on microbial genome evolution.</title>
        <authorList>
            <person name="Petrov V.M."/>
            <person name="Ratnayaka S."/>
            <person name="Nolan J.M."/>
            <person name="Miller E.S."/>
            <person name="Karam J.D."/>
        </authorList>
    </citation>
    <scope>NUCLEOTIDE SEQUENCE [LARGE SCALE GENOMIC DNA]</scope>
</reference>
<accession>E5EPI2</accession>
<dbReference type="KEGG" id="vg:9926482"/>